<accession>A0A1B7N7C8</accession>
<evidence type="ECO:0000313" key="1">
    <source>
        <dbReference type="EMBL" id="OAX40766.1"/>
    </source>
</evidence>
<reference evidence="1 2" key="1">
    <citation type="submission" date="2016-06" db="EMBL/GenBank/DDBJ databases">
        <title>Comparative genomics of the ectomycorrhizal sister species Rhizopogon vinicolor and Rhizopogon vesiculosus (Basidiomycota: Boletales) reveals a divergence of the mating type B locus.</title>
        <authorList>
            <consortium name="DOE Joint Genome Institute"/>
            <person name="Mujic A.B."/>
            <person name="Kuo A."/>
            <person name="Tritt A."/>
            <person name="Lipzen A."/>
            <person name="Chen C."/>
            <person name="Johnson J."/>
            <person name="Sharma A."/>
            <person name="Barry K."/>
            <person name="Grigoriev I.V."/>
            <person name="Spatafora J.W."/>
        </authorList>
    </citation>
    <scope>NUCLEOTIDE SEQUENCE [LARGE SCALE GENOMIC DNA]</scope>
    <source>
        <strain evidence="1 2">AM-OR11-026</strain>
    </source>
</reference>
<evidence type="ECO:0000313" key="2">
    <source>
        <dbReference type="Proteomes" id="UP000092154"/>
    </source>
</evidence>
<dbReference type="EMBL" id="KV448201">
    <property type="protein sequence ID" value="OAX40766.1"/>
    <property type="molecule type" value="Genomic_DNA"/>
</dbReference>
<dbReference type="STRING" id="1314800.A0A1B7N7C8"/>
<keyword evidence="2" id="KW-1185">Reference proteome</keyword>
<dbReference type="OrthoDB" id="2986975at2759"/>
<dbReference type="AlphaFoldDB" id="A0A1B7N7C8"/>
<name>A0A1B7N7C8_9AGAM</name>
<protein>
    <submittedName>
        <fullName evidence="1">Uncharacterized protein</fullName>
    </submittedName>
</protein>
<sequence length="110" mass="13265">SDNQSDNNKHRNSTHGRALTPLNFYVALLRSRGQDNIRLLRDFNEKLLMTHPCEYLRIEDERLVRLDNETEMWWKEKMRYDNSDSQHSMQCTRTVYMEYITDNQPSGSMY</sequence>
<proteinExistence type="predicted"/>
<dbReference type="InParanoid" id="A0A1B7N7C8"/>
<gene>
    <name evidence="1" type="ORF">K503DRAFT_768306</name>
</gene>
<organism evidence="1 2">
    <name type="scientific">Rhizopogon vinicolor AM-OR11-026</name>
    <dbReference type="NCBI Taxonomy" id="1314800"/>
    <lineage>
        <taxon>Eukaryota</taxon>
        <taxon>Fungi</taxon>
        <taxon>Dikarya</taxon>
        <taxon>Basidiomycota</taxon>
        <taxon>Agaricomycotina</taxon>
        <taxon>Agaricomycetes</taxon>
        <taxon>Agaricomycetidae</taxon>
        <taxon>Boletales</taxon>
        <taxon>Suillineae</taxon>
        <taxon>Rhizopogonaceae</taxon>
        <taxon>Rhizopogon</taxon>
    </lineage>
</organism>
<feature type="non-terminal residue" evidence="1">
    <location>
        <position position="1"/>
    </location>
</feature>
<dbReference type="Proteomes" id="UP000092154">
    <property type="component" value="Unassembled WGS sequence"/>
</dbReference>